<dbReference type="Proteomes" id="UP000176221">
    <property type="component" value="Unassembled WGS sequence"/>
</dbReference>
<organism evidence="1 2">
    <name type="scientific">Candidatus Taylorbacteria bacterium RIFCSPLOWO2_01_FULL_45_15b</name>
    <dbReference type="NCBI Taxonomy" id="1802319"/>
    <lineage>
        <taxon>Bacteria</taxon>
        <taxon>Candidatus Tayloriibacteriota</taxon>
    </lineage>
</organism>
<accession>A0A1G2NC72</accession>
<evidence type="ECO:0000313" key="2">
    <source>
        <dbReference type="Proteomes" id="UP000176221"/>
    </source>
</evidence>
<reference evidence="1 2" key="1">
    <citation type="journal article" date="2016" name="Nat. Commun.">
        <title>Thousands of microbial genomes shed light on interconnected biogeochemical processes in an aquifer system.</title>
        <authorList>
            <person name="Anantharaman K."/>
            <person name="Brown C.T."/>
            <person name="Hug L.A."/>
            <person name="Sharon I."/>
            <person name="Castelle C.J."/>
            <person name="Probst A.J."/>
            <person name="Thomas B.C."/>
            <person name="Singh A."/>
            <person name="Wilkins M.J."/>
            <person name="Karaoz U."/>
            <person name="Brodie E.L."/>
            <person name="Williams K.H."/>
            <person name="Hubbard S.S."/>
            <person name="Banfield J.F."/>
        </authorList>
    </citation>
    <scope>NUCLEOTIDE SEQUENCE [LARGE SCALE GENOMIC DNA]</scope>
</reference>
<evidence type="ECO:0000313" key="1">
    <source>
        <dbReference type="EMBL" id="OHA33676.1"/>
    </source>
</evidence>
<sequence length="123" mass="14141">MSAKSIRRRIRRVLSVERAMLLGATLNQVVGTMLPPMPHRPCFSDGEAGSLVFRHQQFTFDGLLLELNLRDFLHVLYCEYCRLELASEEESLVYTAPVVEMFWDIIQIEDAKRLSERIALALS</sequence>
<dbReference type="AlphaFoldDB" id="A0A1G2NC72"/>
<proteinExistence type="predicted"/>
<gene>
    <name evidence="1" type="ORF">A2928_02935</name>
</gene>
<dbReference type="STRING" id="1802319.A2928_02935"/>
<comment type="caution">
    <text evidence="1">The sequence shown here is derived from an EMBL/GenBank/DDBJ whole genome shotgun (WGS) entry which is preliminary data.</text>
</comment>
<protein>
    <submittedName>
        <fullName evidence="1">Uncharacterized protein</fullName>
    </submittedName>
</protein>
<dbReference type="EMBL" id="MHRX01000027">
    <property type="protein sequence ID" value="OHA33676.1"/>
    <property type="molecule type" value="Genomic_DNA"/>
</dbReference>
<name>A0A1G2NC72_9BACT</name>